<keyword evidence="5" id="KW-0067">ATP-binding</keyword>
<proteinExistence type="inferred from homology"/>
<dbReference type="Pfam" id="PF03770">
    <property type="entry name" value="IPK"/>
    <property type="match status" value="1"/>
</dbReference>
<evidence type="ECO:0000256" key="5">
    <source>
        <dbReference type="ARBA" id="ARBA00022840"/>
    </source>
</evidence>
<evidence type="ECO:0000313" key="9">
    <source>
        <dbReference type="Proteomes" id="UP000019118"/>
    </source>
</evidence>
<evidence type="ECO:0000256" key="4">
    <source>
        <dbReference type="ARBA" id="ARBA00022777"/>
    </source>
</evidence>
<evidence type="ECO:0000256" key="7">
    <source>
        <dbReference type="SAM" id="MobiDB-lite"/>
    </source>
</evidence>
<dbReference type="AlphaFoldDB" id="A0AAR5P046"/>
<organism evidence="8 9">
    <name type="scientific">Dendroctonus ponderosae</name>
    <name type="common">Mountain pine beetle</name>
    <dbReference type="NCBI Taxonomy" id="77166"/>
    <lineage>
        <taxon>Eukaryota</taxon>
        <taxon>Metazoa</taxon>
        <taxon>Ecdysozoa</taxon>
        <taxon>Arthropoda</taxon>
        <taxon>Hexapoda</taxon>
        <taxon>Insecta</taxon>
        <taxon>Pterygota</taxon>
        <taxon>Neoptera</taxon>
        <taxon>Endopterygota</taxon>
        <taxon>Coleoptera</taxon>
        <taxon>Polyphaga</taxon>
        <taxon>Cucujiformia</taxon>
        <taxon>Curculionidae</taxon>
        <taxon>Scolytinae</taxon>
        <taxon>Dendroctonus</taxon>
    </lineage>
</organism>
<dbReference type="PANTHER" id="PTHR12400:SF97">
    <property type="entry name" value="KINASE"/>
    <property type="match status" value="1"/>
</dbReference>
<evidence type="ECO:0000256" key="2">
    <source>
        <dbReference type="ARBA" id="ARBA00022679"/>
    </source>
</evidence>
<feature type="region of interest" description="Disordered" evidence="7">
    <location>
        <begin position="84"/>
        <end position="119"/>
    </location>
</feature>
<keyword evidence="3" id="KW-0547">Nucleotide-binding</keyword>
<dbReference type="FunFam" id="3.30.470.160:FF:000001">
    <property type="entry name" value="Kinase"/>
    <property type="match status" value="1"/>
</dbReference>
<dbReference type="GO" id="GO:0000828">
    <property type="term" value="F:inositol hexakisphosphate kinase activity"/>
    <property type="evidence" value="ECO:0007669"/>
    <property type="project" value="TreeGrafter"/>
</dbReference>
<sequence>MKLHCFTGFWTTRRTPAAEEEEEVASSWFFSGADTVKIVPPKRAERSDAPSTSTDQHRSFFRRLAVLSSADQWPVGLPVVPQMADPVTGAPGTEPKPPAPGSPNVGKRQRRQGVYERDALYSEPEEVALKSVRQLRDEYLAMLVKAGKEPEEADGFKRHLAPPQSDYFSSGASDDDSWHRKHKVTRCGSSDSAMGPSDEETKDCPPVQYSAASTLAQSSVPSKIIIEAHTVVFPLDRKSSMDYASEETDCESRRQSCFTDDGEDVSRYRCWRTPSVVVSDYSDDIMGLTLEDVEYIRSRRDDPSSSPESSLHSSCSNLNYCGSTISGLESDYVLSKPYRKSSNCSTCSTLSGDEDQDGAGEAPPSGDSLRPTQKWRESSGWRKLRNIVQWTPFFQTYKKHRYPWVQLAGHQGNFKAGPDQGTILKKLCVKEEKCFQVLMKDVLRPYVPEYKGLVASDDGECEYIQLQDVLGDFVSPCVMDCKIGVRTYLEEELAKAKEKPKLRKDMYEKMCQIDESAPTDEEHKLKGVTKPRYMVWRETISSTATLGFRIEGIRNSDGTSSKDFKTTKSKEQIMAAFQSFTEGFPHVVPKYIQRLKAIKATLGQSTFFETHEVIGSSLLFVHDRYNANVWLIDFAKTIHLPADVTISHNSKWKVGNHEDGYLIGINNLIKIFMAVLENQPICVSPPLNLEEPPIAPTPKEKLENT</sequence>
<evidence type="ECO:0000256" key="6">
    <source>
        <dbReference type="RuleBase" id="RU363090"/>
    </source>
</evidence>
<evidence type="ECO:0000313" key="8">
    <source>
        <dbReference type="EnsemblMetazoa" id="XP_019754440.1"/>
    </source>
</evidence>
<dbReference type="EnsemblMetazoa" id="XM_019898881.1">
    <property type="protein sequence ID" value="XP_019754440.1"/>
    <property type="gene ID" value="LOC109533544"/>
</dbReference>
<dbReference type="GO" id="GO:0005634">
    <property type="term" value="C:nucleus"/>
    <property type="evidence" value="ECO:0007669"/>
    <property type="project" value="TreeGrafter"/>
</dbReference>
<accession>A0AAR5P046</accession>
<evidence type="ECO:0000256" key="1">
    <source>
        <dbReference type="ARBA" id="ARBA00007374"/>
    </source>
</evidence>
<dbReference type="EC" id="2.7.-.-" evidence="6"/>
<dbReference type="Proteomes" id="UP000019118">
    <property type="component" value="Unassembled WGS sequence"/>
</dbReference>
<keyword evidence="9" id="KW-1185">Reference proteome</keyword>
<dbReference type="GO" id="GO:0005524">
    <property type="term" value="F:ATP binding"/>
    <property type="evidence" value="ECO:0007669"/>
    <property type="project" value="UniProtKB-KW"/>
</dbReference>
<reference evidence="8" key="2">
    <citation type="submission" date="2024-08" db="UniProtKB">
        <authorList>
            <consortium name="EnsemblMetazoa"/>
        </authorList>
    </citation>
    <scope>IDENTIFICATION</scope>
</reference>
<dbReference type="InterPro" id="IPR005522">
    <property type="entry name" value="IPK"/>
</dbReference>
<name>A0AAR5P046_DENPD</name>
<reference evidence="9" key="1">
    <citation type="journal article" date="2013" name="Genome Biol.">
        <title>Draft genome of the mountain pine beetle, Dendroctonus ponderosae Hopkins, a major forest pest.</title>
        <authorList>
            <person name="Keeling C.I."/>
            <person name="Yuen M.M."/>
            <person name="Liao N.Y."/>
            <person name="Docking T.R."/>
            <person name="Chan S.K."/>
            <person name="Taylor G.A."/>
            <person name="Palmquist D.L."/>
            <person name="Jackman S.D."/>
            <person name="Nguyen A."/>
            <person name="Li M."/>
            <person name="Henderson H."/>
            <person name="Janes J.K."/>
            <person name="Zhao Y."/>
            <person name="Pandoh P."/>
            <person name="Moore R."/>
            <person name="Sperling F.A."/>
            <person name="Huber D.P."/>
            <person name="Birol I."/>
            <person name="Jones S.J."/>
            <person name="Bohlmann J."/>
        </authorList>
    </citation>
    <scope>NUCLEOTIDE SEQUENCE</scope>
</reference>
<dbReference type="Gene3D" id="3.30.470.160">
    <property type="entry name" value="Inositol polyphosphate kinase"/>
    <property type="match status" value="1"/>
</dbReference>
<comment type="similarity">
    <text evidence="1 6">Belongs to the inositol phosphokinase (IPK) family.</text>
</comment>
<feature type="region of interest" description="Disordered" evidence="7">
    <location>
        <begin position="349"/>
        <end position="377"/>
    </location>
</feature>
<dbReference type="SUPFAM" id="SSF56104">
    <property type="entry name" value="SAICAR synthase-like"/>
    <property type="match status" value="1"/>
</dbReference>
<evidence type="ECO:0000256" key="3">
    <source>
        <dbReference type="ARBA" id="ARBA00022741"/>
    </source>
</evidence>
<keyword evidence="2 6" id="KW-0808">Transferase</keyword>
<dbReference type="PANTHER" id="PTHR12400">
    <property type="entry name" value="INOSITOL POLYPHOSPHATE KINASE"/>
    <property type="match status" value="1"/>
</dbReference>
<protein>
    <recommendedName>
        <fullName evidence="6">Kinase</fullName>
        <ecNumber evidence="6">2.7.-.-</ecNumber>
    </recommendedName>
</protein>
<dbReference type="GO" id="GO:0005737">
    <property type="term" value="C:cytoplasm"/>
    <property type="evidence" value="ECO:0007669"/>
    <property type="project" value="TreeGrafter"/>
</dbReference>
<feature type="region of interest" description="Disordered" evidence="7">
    <location>
        <begin position="186"/>
        <end position="205"/>
    </location>
</feature>
<dbReference type="InterPro" id="IPR038286">
    <property type="entry name" value="IPK_sf"/>
</dbReference>
<keyword evidence="4 6" id="KW-0418">Kinase</keyword>
<dbReference type="GO" id="GO:0046854">
    <property type="term" value="P:phosphatidylinositol phosphate biosynthetic process"/>
    <property type="evidence" value="ECO:0007669"/>
    <property type="project" value="TreeGrafter"/>
</dbReference>
<dbReference type="GO" id="GO:0032958">
    <property type="term" value="P:inositol phosphate biosynthetic process"/>
    <property type="evidence" value="ECO:0007669"/>
    <property type="project" value="InterPro"/>
</dbReference>
<feature type="region of interest" description="Disordered" evidence="7">
    <location>
        <begin position="152"/>
        <end position="175"/>
    </location>
</feature>